<dbReference type="GO" id="GO:0005886">
    <property type="term" value="C:plasma membrane"/>
    <property type="evidence" value="ECO:0007669"/>
    <property type="project" value="UniProtKB-SubCell"/>
</dbReference>
<dbReference type="EMBL" id="CP102480">
    <property type="protein sequence ID" value="UUX50030.1"/>
    <property type="molecule type" value="Genomic_DNA"/>
</dbReference>
<feature type="transmembrane region" description="Helical" evidence="8">
    <location>
        <begin position="383"/>
        <end position="403"/>
    </location>
</feature>
<comment type="subcellular location">
    <subcellularLocation>
        <location evidence="1">Cell membrane</location>
        <topology evidence="1">Multi-pass membrane protein</topology>
    </subcellularLocation>
    <subcellularLocation>
        <location evidence="7">Membrane</location>
        <topology evidence="7">Multi-pass membrane protein</topology>
    </subcellularLocation>
</comment>
<sequence length="495" mass="52567">MIGAEHLPVLQVVGPLIAAPVCSLLRIRNLAWLFTLAVSIGAFLCSIHLLQTVMASGPLVYELGGWAAPLGIEYRVDASNGIVLLIISGISSIVLPFAKRSFEAEVPEKLHSLLYTAYLLCLTGLLGITATADAFNVFVFLEVSSLSTYVLVAAGASTDRRALTAAYNYLILGTVGATFFVIGIGLLYMATGSLNMADIANRLADIEETRTVDVAFAFVVVGLALKLALFPLHAWLPNAYTHAPSAVTAFLAATATKAAVYLMLRFSFTVFGTGSGLLAPMAGTVGIPLALAGMFAGSIAAIYQYNLKRMLAYSSVAQIGYMVLGFGFLSVTGVMATTLHLFNHALMKGALFMALGCVFFRVRSVNIGDLAGIGRQMPWTMSAIVVGGLSLIGVPLTVGFISKWYLIQAALEQEAWWIVALIVASSLLAVIYVWRVVETAYLKEPVPGRTVTEAPLSMLIPTWVLVGANLYFGIEADFTVSVARVAAEGLVGAMQ</sequence>
<feature type="transmembrane region" description="Helical" evidence="8">
    <location>
        <begin position="134"/>
        <end position="157"/>
    </location>
</feature>
<evidence type="ECO:0000256" key="3">
    <source>
        <dbReference type="ARBA" id="ARBA00022475"/>
    </source>
</evidence>
<dbReference type="InterPro" id="IPR003918">
    <property type="entry name" value="NADH_UbQ_OxRdtase"/>
</dbReference>
<feature type="transmembrane region" description="Helical" evidence="8">
    <location>
        <begin position="81"/>
        <end position="98"/>
    </location>
</feature>
<evidence type="ECO:0000256" key="2">
    <source>
        <dbReference type="ARBA" id="ARBA00005346"/>
    </source>
</evidence>
<feature type="transmembrane region" description="Helical" evidence="8">
    <location>
        <begin position="243"/>
        <end position="264"/>
    </location>
</feature>
<protein>
    <submittedName>
        <fullName evidence="10">Monovalent cation/H+ antiporter subunit D family protein</fullName>
    </submittedName>
</protein>
<feature type="transmembrane region" description="Helical" evidence="8">
    <location>
        <begin position="110"/>
        <end position="128"/>
    </location>
</feature>
<comment type="similarity">
    <text evidence="2">Belongs to the CPA3 antiporters (TC 2.A.63) subunit D family.</text>
</comment>
<dbReference type="Pfam" id="PF00361">
    <property type="entry name" value="Proton_antipo_M"/>
    <property type="match status" value="1"/>
</dbReference>
<dbReference type="KEGG" id="naci:NUH88_21900"/>
<evidence type="ECO:0000313" key="10">
    <source>
        <dbReference type="EMBL" id="UUX50030.1"/>
    </source>
</evidence>
<reference evidence="10" key="1">
    <citation type="submission" date="2022-08" db="EMBL/GenBank/DDBJ databases">
        <title>Nisaea acidiphila sp. nov., isolated from a marine algal debris and emended description of the genus Nisaea Urios et al. 2008.</title>
        <authorList>
            <person name="Kwon K."/>
        </authorList>
    </citation>
    <scope>NUCLEOTIDE SEQUENCE</scope>
    <source>
        <strain evidence="10">MEBiC11861</strain>
    </source>
</reference>
<evidence type="ECO:0000256" key="1">
    <source>
        <dbReference type="ARBA" id="ARBA00004651"/>
    </source>
</evidence>
<gene>
    <name evidence="10" type="ORF">NUH88_21900</name>
</gene>
<keyword evidence="11" id="KW-1185">Reference proteome</keyword>
<dbReference type="PANTHER" id="PTHR42703">
    <property type="entry name" value="NADH DEHYDROGENASE"/>
    <property type="match status" value="1"/>
</dbReference>
<evidence type="ECO:0000256" key="8">
    <source>
        <dbReference type="SAM" id="Phobius"/>
    </source>
</evidence>
<keyword evidence="6 8" id="KW-0472">Membrane</keyword>
<feature type="domain" description="NADH:quinone oxidoreductase/Mrp antiporter transmembrane" evidence="9">
    <location>
        <begin position="133"/>
        <end position="428"/>
    </location>
</feature>
<dbReference type="PRINTS" id="PR01437">
    <property type="entry name" value="NUOXDRDTASE4"/>
</dbReference>
<dbReference type="PANTHER" id="PTHR42703:SF1">
    <property type="entry name" value="NA(+)_H(+) ANTIPORTER SUBUNIT D1"/>
    <property type="match status" value="1"/>
</dbReference>
<feature type="transmembrane region" description="Helical" evidence="8">
    <location>
        <begin position="319"/>
        <end position="339"/>
    </location>
</feature>
<proteinExistence type="inferred from homology"/>
<organism evidence="10 11">
    <name type="scientific">Nisaea acidiphila</name>
    <dbReference type="NCBI Taxonomy" id="1862145"/>
    <lineage>
        <taxon>Bacteria</taxon>
        <taxon>Pseudomonadati</taxon>
        <taxon>Pseudomonadota</taxon>
        <taxon>Alphaproteobacteria</taxon>
        <taxon>Rhodospirillales</taxon>
        <taxon>Thalassobaculaceae</taxon>
        <taxon>Nisaea</taxon>
    </lineage>
</organism>
<feature type="transmembrane region" description="Helical" evidence="8">
    <location>
        <begin position="169"/>
        <end position="194"/>
    </location>
</feature>
<evidence type="ECO:0000256" key="6">
    <source>
        <dbReference type="ARBA" id="ARBA00023136"/>
    </source>
</evidence>
<evidence type="ECO:0000256" key="7">
    <source>
        <dbReference type="RuleBase" id="RU000320"/>
    </source>
</evidence>
<dbReference type="GO" id="GO:0042773">
    <property type="term" value="P:ATP synthesis coupled electron transport"/>
    <property type="evidence" value="ECO:0007669"/>
    <property type="project" value="InterPro"/>
</dbReference>
<feature type="transmembrane region" description="Helical" evidence="8">
    <location>
        <begin position="415"/>
        <end position="434"/>
    </location>
</feature>
<keyword evidence="4 7" id="KW-0812">Transmembrane</keyword>
<dbReference type="InterPro" id="IPR001750">
    <property type="entry name" value="ND/Mrp_TM"/>
</dbReference>
<evidence type="ECO:0000313" key="11">
    <source>
        <dbReference type="Proteomes" id="UP001060336"/>
    </source>
</evidence>
<feature type="transmembrane region" description="Helical" evidence="8">
    <location>
        <begin position="6"/>
        <end position="25"/>
    </location>
</feature>
<feature type="transmembrane region" description="Helical" evidence="8">
    <location>
        <begin position="214"/>
        <end position="236"/>
    </location>
</feature>
<feature type="transmembrane region" description="Helical" evidence="8">
    <location>
        <begin position="284"/>
        <end position="307"/>
    </location>
</feature>
<dbReference type="InterPro" id="IPR050586">
    <property type="entry name" value="CPA3_Na-H_Antiporter_D"/>
</dbReference>
<evidence type="ECO:0000259" key="9">
    <source>
        <dbReference type="Pfam" id="PF00361"/>
    </source>
</evidence>
<feature type="transmembrane region" description="Helical" evidence="8">
    <location>
        <begin position="32"/>
        <end position="61"/>
    </location>
</feature>
<accession>A0A9J7AS38</accession>
<dbReference type="AlphaFoldDB" id="A0A9J7AS38"/>
<dbReference type="GO" id="GO:0008137">
    <property type="term" value="F:NADH dehydrogenase (ubiquinone) activity"/>
    <property type="evidence" value="ECO:0007669"/>
    <property type="project" value="InterPro"/>
</dbReference>
<keyword evidence="5 8" id="KW-1133">Transmembrane helix</keyword>
<dbReference type="RefSeq" id="WP_257769012.1">
    <property type="nucleotide sequence ID" value="NZ_CP102480.1"/>
</dbReference>
<evidence type="ECO:0000256" key="5">
    <source>
        <dbReference type="ARBA" id="ARBA00022989"/>
    </source>
</evidence>
<keyword evidence="3" id="KW-1003">Cell membrane</keyword>
<dbReference type="Proteomes" id="UP001060336">
    <property type="component" value="Chromosome"/>
</dbReference>
<evidence type="ECO:0000256" key="4">
    <source>
        <dbReference type="ARBA" id="ARBA00022692"/>
    </source>
</evidence>
<name>A0A9J7AS38_9PROT</name>